<organism evidence="1 2">
    <name type="scientific">Candidatus Iainarchaeum sp</name>
    <dbReference type="NCBI Taxonomy" id="3101447"/>
    <lineage>
        <taxon>Archaea</taxon>
        <taxon>Candidatus Iainarchaeota</taxon>
        <taxon>Candidatus Iainarchaeia</taxon>
        <taxon>Candidatus Iainarchaeales</taxon>
        <taxon>Candidatus Iainarchaeaceae</taxon>
        <taxon>Candidatus Iainarchaeum</taxon>
    </lineage>
</organism>
<evidence type="ECO:0000313" key="2">
    <source>
        <dbReference type="Proteomes" id="UP000774699"/>
    </source>
</evidence>
<dbReference type="PIRSF" id="PIRSF000887">
    <property type="entry name" value="Pesterase_MJ0037"/>
    <property type="match status" value="1"/>
</dbReference>
<sequence>MKKESILQHEKENLFPQKKTLLPVEIAPGFQAVDLALYVPADDCLILGDLQLGLEEHYNNQGIFLPRFNFKEVKEHLHALFAEKKHVSHIFLNGDIKHGFGNASNQEWREVIQLLELLSEHADKITIIKGNHDIAIEPIARFAKVKLEKKGVLLEHSHAYVCHGHEIPNDEAYDHAHTVIIGHDHPAIELQDGATKQKYKCFLAGNYERKRIIVLPSFNFAAPGSDPREGALSPFLQGKLDHFRAWLVEDNVYDFGLLERLN</sequence>
<dbReference type="PANTHER" id="PTHR39323:SF1">
    <property type="entry name" value="BLR1149 PROTEIN"/>
    <property type="match status" value="1"/>
</dbReference>
<comment type="caution">
    <text evidence="1">The sequence shown here is derived from an EMBL/GenBank/DDBJ whole genome shotgun (WGS) entry which is preliminary data.</text>
</comment>
<dbReference type="EMBL" id="VGJJ01000011">
    <property type="protein sequence ID" value="MBM3282138.1"/>
    <property type="molecule type" value="Genomic_DNA"/>
</dbReference>
<evidence type="ECO:0000313" key="1">
    <source>
        <dbReference type="EMBL" id="MBM3282138.1"/>
    </source>
</evidence>
<proteinExistence type="predicted"/>
<dbReference type="NCBIfam" id="TIGR00024">
    <property type="entry name" value="SbcD_rel_arch"/>
    <property type="match status" value="1"/>
</dbReference>
<dbReference type="SUPFAM" id="SSF56300">
    <property type="entry name" value="Metallo-dependent phosphatases"/>
    <property type="match status" value="1"/>
</dbReference>
<dbReference type="InterPro" id="IPR004376">
    <property type="entry name" value="Pesterase_MJ0037"/>
</dbReference>
<protein>
    <submittedName>
        <fullName evidence="1">Metallophosphoesterase</fullName>
    </submittedName>
</protein>
<name>A0A8T4CB10_9ARCH</name>
<dbReference type="Proteomes" id="UP000774699">
    <property type="component" value="Unassembled WGS sequence"/>
</dbReference>
<dbReference type="Gene3D" id="3.60.21.10">
    <property type="match status" value="1"/>
</dbReference>
<reference evidence="1" key="1">
    <citation type="submission" date="2019-03" db="EMBL/GenBank/DDBJ databases">
        <title>Lake Tanganyika Metagenome-Assembled Genomes (MAGs).</title>
        <authorList>
            <person name="Tran P."/>
        </authorList>
    </citation>
    <scope>NUCLEOTIDE SEQUENCE</scope>
    <source>
        <strain evidence="1">M_DeepCast_50m_m2_156</strain>
    </source>
</reference>
<accession>A0A8T4CB10</accession>
<dbReference type="InterPro" id="IPR024173">
    <property type="entry name" value="Pesterase_MJ0037-like"/>
</dbReference>
<dbReference type="PANTHER" id="PTHR39323">
    <property type="entry name" value="BLR1149 PROTEIN"/>
    <property type="match status" value="1"/>
</dbReference>
<dbReference type="AlphaFoldDB" id="A0A8T4CB10"/>
<dbReference type="CDD" id="cd07391">
    <property type="entry name" value="MPP_PF1019"/>
    <property type="match status" value="1"/>
</dbReference>
<dbReference type="InterPro" id="IPR029052">
    <property type="entry name" value="Metallo-depent_PP-like"/>
</dbReference>
<gene>
    <name evidence="1" type="ORF">FJY86_02235</name>
</gene>